<feature type="transmembrane region" description="Helical" evidence="11">
    <location>
        <begin position="12"/>
        <end position="31"/>
    </location>
</feature>
<dbReference type="Proteomes" id="UP000245288">
    <property type="component" value="Unassembled WGS sequence"/>
</dbReference>
<feature type="domain" description="Histidine kinase" evidence="12">
    <location>
        <begin position="127"/>
        <end position="336"/>
    </location>
</feature>
<keyword evidence="6 11" id="KW-0812">Transmembrane</keyword>
<keyword evidence="5" id="KW-0808">Transferase</keyword>
<proteinExistence type="predicted"/>
<gene>
    <name evidence="13" type="ORF">LG34_14945</name>
</gene>
<keyword evidence="8 11" id="KW-1133">Transmembrane helix</keyword>
<dbReference type="GO" id="GO:0016036">
    <property type="term" value="P:cellular response to phosphate starvation"/>
    <property type="evidence" value="ECO:0007669"/>
    <property type="project" value="TreeGrafter"/>
</dbReference>
<evidence type="ECO:0000313" key="13">
    <source>
        <dbReference type="EMBL" id="PWE85612.1"/>
    </source>
</evidence>
<evidence type="ECO:0000256" key="5">
    <source>
        <dbReference type="ARBA" id="ARBA00022679"/>
    </source>
</evidence>
<keyword evidence="9" id="KW-0902">Two-component regulatory system</keyword>
<protein>
    <recommendedName>
        <fullName evidence="3">histidine kinase</fullName>
        <ecNumber evidence="3">2.7.13.3</ecNumber>
    </recommendedName>
</protein>
<dbReference type="InterPro" id="IPR005467">
    <property type="entry name" value="His_kinase_dom"/>
</dbReference>
<evidence type="ECO:0000313" key="14">
    <source>
        <dbReference type="Proteomes" id="UP000245288"/>
    </source>
</evidence>
<dbReference type="EMBL" id="JRFU01000174">
    <property type="protein sequence ID" value="PWE85612.1"/>
    <property type="molecule type" value="Genomic_DNA"/>
</dbReference>
<keyword evidence="4" id="KW-1003">Cell membrane</keyword>
<keyword evidence="7 13" id="KW-0418">Kinase</keyword>
<dbReference type="SUPFAM" id="SSF55874">
    <property type="entry name" value="ATPase domain of HSP90 chaperone/DNA topoisomerase II/histidine kinase"/>
    <property type="match status" value="1"/>
</dbReference>
<dbReference type="SMART" id="SM00387">
    <property type="entry name" value="HATPase_c"/>
    <property type="match status" value="1"/>
</dbReference>
<comment type="subcellular location">
    <subcellularLocation>
        <location evidence="2">Cell membrane</location>
        <topology evidence="2">Multi-pass membrane protein</topology>
    </subcellularLocation>
</comment>
<evidence type="ECO:0000256" key="7">
    <source>
        <dbReference type="ARBA" id="ARBA00022777"/>
    </source>
</evidence>
<dbReference type="GO" id="GO:0000155">
    <property type="term" value="F:phosphorelay sensor kinase activity"/>
    <property type="evidence" value="ECO:0007669"/>
    <property type="project" value="TreeGrafter"/>
</dbReference>
<dbReference type="GO" id="GO:0004721">
    <property type="term" value="F:phosphoprotein phosphatase activity"/>
    <property type="evidence" value="ECO:0007669"/>
    <property type="project" value="TreeGrafter"/>
</dbReference>
<comment type="caution">
    <text evidence="13">The sequence shown here is derived from an EMBL/GenBank/DDBJ whole genome shotgun (WGS) entry which is preliminary data.</text>
</comment>
<dbReference type="InterPro" id="IPR050351">
    <property type="entry name" value="BphY/WalK/GraS-like"/>
</dbReference>
<evidence type="ECO:0000256" key="11">
    <source>
        <dbReference type="SAM" id="Phobius"/>
    </source>
</evidence>
<evidence type="ECO:0000259" key="12">
    <source>
        <dbReference type="PROSITE" id="PS50109"/>
    </source>
</evidence>
<sequence length="341" mass="39065">MKRLWRMIERYYPWLLLLLGVDCFCAIILWISDIQAFQTLSGLVVLTSLLLFSAILFVLNKRETTRRELFRDFLSDPAICNEERLLSAISREEGESIRLLASVLQEHKTESNSMADALQDYEEYVEGWAHEAKTPLSLLTMLLDNRSNEMSPPLQAKLDYVRSQLQEDVTQMLYYARLKSSTKDYQFKDINLNDCLGEVLEDYAPLLEEKQFVIINKLQSETVYTDRRGLQFMLGQIVSNAIKYSSDSPMLTISMIHSEIADVLSVEDNGIGVKKYDLPYIFQKGFTGDSTDSRKKATGIGLYLVKKMADDLNLRLEAASPWEKGFKIVIFFPKLKSNGGK</sequence>
<comment type="catalytic activity">
    <reaction evidence="1">
        <text>ATP + protein L-histidine = ADP + protein N-phospho-L-histidine.</text>
        <dbReference type="EC" id="2.7.13.3"/>
    </reaction>
</comment>
<keyword evidence="14" id="KW-1185">Reference proteome</keyword>
<dbReference type="Pfam" id="PF02518">
    <property type="entry name" value="HATPase_c"/>
    <property type="match status" value="1"/>
</dbReference>
<keyword evidence="10 11" id="KW-0472">Membrane</keyword>
<evidence type="ECO:0000256" key="10">
    <source>
        <dbReference type="ARBA" id="ARBA00023136"/>
    </source>
</evidence>
<feature type="transmembrane region" description="Helical" evidence="11">
    <location>
        <begin position="37"/>
        <end position="59"/>
    </location>
</feature>
<dbReference type="GO" id="GO:0005886">
    <property type="term" value="C:plasma membrane"/>
    <property type="evidence" value="ECO:0007669"/>
    <property type="project" value="UniProtKB-SubCell"/>
</dbReference>
<accession>A0A2V1JLV7</accession>
<evidence type="ECO:0000256" key="2">
    <source>
        <dbReference type="ARBA" id="ARBA00004651"/>
    </source>
</evidence>
<dbReference type="InterPro" id="IPR036890">
    <property type="entry name" value="HATPase_C_sf"/>
</dbReference>
<organism evidence="13 14">
    <name type="scientific">Eubacterium ramulus</name>
    <dbReference type="NCBI Taxonomy" id="39490"/>
    <lineage>
        <taxon>Bacteria</taxon>
        <taxon>Bacillati</taxon>
        <taxon>Bacillota</taxon>
        <taxon>Clostridia</taxon>
        <taxon>Eubacteriales</taxon>
        <taxon>Eubacteriaceae</taxon>
        <taxon>Eubacterium</taxon>
    </lineage>
</organism>
<dbReference type="EC" id="2.7.13.3" evidence="3"/>
<evidence type="ECO:0000256" key="4">
    <source>
        <dbReference type="ARBA" id="ARBA00022475"/>
    </source>
</evidence>
<dbReference type="PROSITE" id="PS50109">
    <property type="entry name" value="HIS_KIN"/>
    <property type="match status" value="1"/>
</dbReference>
<dbReference type="AlphaFoldDB" id="A0A2V1JLV7"/>
<dbReference type="RefSeq" id="WP_109216666.1">
    <property type="nucleotide sequence ID" value="NZ_CABMEW010000005.1"/>
</dbReference>
<dbReference type="PANTHER" id="PTHR45453">
    <property type="entry name" value="PHOSPHATE REGULON SENSOR PROTEIN PHOR"/>
    <property type="match status" value="1"/>
</dbReference>
<evidence type="ECO:0000256" key="3">
    <source>
        <dbReference type="ARBA" id="ARBA00012438"/>
    </source>
</evidence>
<reference evidence="13 14" key="1">
    <citation type="submission" date="2014-09" db="EMBL/GenBank/DDBJ databases">
        <title>Butyrate-producing bacteria isolated from human gut.</title>
        <authorList>
            <person name="Zhang Q."/>
            <person name="Zhao L."/>
        </authorList>
    </citation>
    <scope>NUCLEOTIDE SEQUENCE [LARGE SCALE GENOMIC DNA]</scope>
    <source>
        <strain evidence="13 14">21</strain>
    </source>
</reference>
<evidence type="ECO:0000256" key="9">
    <source>
        <dbReference type="ARBA" id="ARBA00023012"/>
    </source>
</evidence>
<name>A0A2V1JLV7_EUBRA</name>
<evidence type="ECO:0000256" key="8">
    <source>
        <dbReference type="ARBA" id="ARBA00022989"/>
    </source>
</evidence>
<dbReference type="OrthoDB" id="9780487at2"/>
<dbReference type="InterPro" id="IPR003594">
    <property type="entry name" value="HATPase_dom"/>
</dbReference>
<evidence type="ECO:0000256" key="1">
    <source>
        <dbReference type="ARBA" id="ARBA00000085"/>
    </source>
</evidence>
<evidence type="ECO:0000256" key="6">
    <source>
        <dbReference type="ARBA" id="ARBA00022692"/>
    </source>
</evidence>
<dbReference type="PANTHER" id="PTHR45453:SF2">
    <property type="entry name" value="HISTIDINE KINASE"/>
    <property type="match status" value="1"/>
</dbReference>
<dbReference type="Gene3D" id="3.30.565.10">
    <property type="entry name" value="Histidine kinase-like ATPase, C-terminal domain"/>
    <property type="match status" value="1"/>
</dbReference>